<proteinExistence type="predicted"/>
<dbReference type="CDD" id="cd00024">
    <property type="entry name" value="CD_CSD"/>
    <property type="match status" value="1"/>
</dbReference>
<dbReference type="InterPro" id="IPR022190">
    <property type="entry name" value="DUF3716"/>
</dbReference>
<dbReference type="Proteomes" id="UP001303373">
    <property type="component" value="Chromosome 2"/>
</dbReference>
<feature type="compositionally biased region" description="Low complexity" evidence="1">
    <location>
        <begin position="512"/>
        <end position="522"/>
    </location>
</feature>
<feature type="region of interest" description="Disordered" evidence="1">
    <location>
        <begin position="414"/>
        <end position="546"/>
    </location>
</feature>
<feature type="compositionally biased region" description="Acidic residues" evidence="1">
    <location>
        <begin position="442"/>
        <end position="462"/>
    </location>
</feature>
<accession>A0AAQ3M2S4</accession>
<feature type="compositionally biased region" description="Basic and acidic residues" evidence="1">
    <location>
        <begin position="494"/>
        <end position="509"/>
    </location>
</feature>
<dbReference type="AlphaFoldDB" id="A0AAQ3M2S4"/>
<dbReference type="Gene3D" id="2.40.50.40">
    <property type="match status" value="1"/>
</dbReference>
<keyword evidence="3" id="KW-1185">Reference proteome</keyword>
<evidence type="ECO:0000313" key="3">
    <source>
        <dbReference type="Proteomes" id="UP001303373"/>
    </source>
</evidence>
<feature type="compositionally biased region" description="Polar residues" evidence="1">
    <location>
        <begin position="604"/>
        <end position="620"/>
    </location>
</feature>
<evidence type="ECO:0000313" key="2">
    <source>
        <dbReference type="EMBL" id="WPG99047.1"/>
    </source>
</evidence>
<evidence type="ECO:0008006" key="4">
    <source>
        <dbReference type="Google" id="ProtNLM"/>
    </source>
</evidence>
<feature type="region of interest" description="Disordered" evidence="1">
    <location>
        <begin position="80"/>
        <end position="102"/>
    </location>
</feature>
<feature type="region of interest" description="Disordered" evidence="1">
    <location>
        <begin position="119"/>
        <end position="145"/>
    </location>
</feature>
<name>A0AAQ3M2S4_9PEZI</name>
<sequence>MGALREDCHKTISRLKLKQFRFQYPSCTTPHRNSSAAVRDKNLARFARRAPTPAGSFVKILQIHSRPKPRTLDDARQIETKPEPLRDAPVNVTHGKTQPKETRDEKKTIMFDHPPWAAINVKRKTPPPSASPQTSSGPPKDVGLRDKDFVVKEIVNKRERNGMAEYEVKWDDTTIIDERIVQREGIRRFVHCADKQWDVDLVREETDHDGKRLGFFVTWANTWHTADELPKARDGINEYEEKRRFLNLAASQPDPSSAVNLMSGQSNDQPKEIWSVSPAWCEDYRLVVLQLLEQKACGPKSRIREYMLDKATPKRRVRINPKRKHKNPISFHKSERLTATLAQACGEKRPVRCTRCETELGLFGEKINDKNQFCDCVTFGDIARGACMNCYFAGMGSECTYNFTSKAKANGKATLEPRGLPIGSPKSPIQGERLSPLISSQNDDESDDSDYSDSSDESDSESGVDGSKATTTPNLRVRKTETSSPIFPSSSLHSPHDPASRSSIDRSDETCSPPSSASSSSSLERGHKRRLDGTDVDPWPSTRKRLASDGLGQLSARAAGKRAVYQSRHVCHRVFEEARSPSPDAVTQCLSTRLSIQRFPTPGLATQYSSTNHPSINRPSTPDPPTPQDELTNLINQEFIPLHAKSTPFTRGKATKAQVEFIHTMTNDPGRRILDASWHDYEFRCRLLGIVVPPTAFWEYCSFFDWEGLNFAMERIDADVLLGGRFCPIALE</sequence>
<reference evidence="2 3" key="1">
    <citation type="submission" date="2023-11" db="EMBL/GenBank/DDBJ databases">
        <title>An acidophilic fungus is an integral part of prey digestion in a carnivorous sundew plant.</title>
        <authorList>
            <person name="Tsai I.J."/>
        </authorList>
    </citation>
    <scope>NUCLEOTIDE SEQUENCE [LARGE SCALE GENOMIC DNA]</scope>
    <source>
        <strain evidence="2">169a</strain>
    </source>
</reference>
<feature type="region of interest" description="Disordered" evidence="1">
    <location>
        <begin position="601"/>
        <end position="626"/>
    </location>
</feature>
<feature type="compositionally biased region" description="Low complexity" evidence="1">
    <location>
        <begin position="483"/>
        <end position="493"/>
    </location>
</feature>
<organism evidence="2 3">
    <name type="scientific">Acrodontium crateriforme</name>
    <dbReference type="NCBI Taxonomy" id="150365"/>
    <lineage>
        <taxon>Eukaryota</taxon>
        <taxon>Fungi</taxon>
        <taxon>Dikarya</taxon>
        <taxon>Ascomycota</taxon>
        <taxon>Pezizomycotina</taxon>
        <taxon>Dothideomycetes</taxon>
        <taxon>Dothideomycetidae</taxon>
        <taxon>Mycosphaerellales</taxon>
        <taxon>Teratosphaeriaceae</taxon>
        <taxon>Acrodontium</taxon>
    </lineage>
</organism>
<gene>
    <name evidence="2" type="ORF">R9X50_00185200</name>
</gene>
<protein>
    <recommendedName>
        <fullName evidence="4">Chromo domain-containing protein</fullName>
    </recommendedName>
</protein>
<dbReference type="EMBL" id="CP138581">
    <property type="protein sequence ID" value="WPG99047.1"/>
    <property type="molecule type" value="Genomic_DNA"/>
</dbReference>
<evidence type="ECO:0000256" key="1">
    <source>
        <dbReference type="SAM" id="MobiDB-lite"/>
    </source>
</evidence>
<dbReference type="Pfam" id="PF12511">
    <property type="entry name" value="DUF3716"/>
    <property type="match status" value="1"/>
</dbReference>